<dbReference type="SUPFAM" id="SSF52206">
    <property type="entry name" value="Hypothetical protein MTH538"/>
    <property type="match status" value="1"/>
</dbReference>
<geneLocation type="plasmid" evidence="2">
    <name>pRSPA04</name>
</geneLocation>
<gene>
    <name evidence="2" type="ordered locus">Rsph17025_4365</name>
</gene>
<dbReference type="Pfam" id="PF08937">
    <property type="entry name" value="ThsB_TIR"/>
    <property type="match status" value="1"/>
</dbReference>
<organism evidence="2">
    <name type="scientific">Cereibacter sphaeroides (strain ATCC 17025 / ATH 2.4.3)</name>
    <name type="common">Rhodobacter sphaeroides</name>
    <dbReference type="NCBI Taxonomy" id="349102"/>
    <lineage>
        <taxon>Bacteria</taxon>
        <taxon>Pseudomonadati</taxon>
        <taxon>Pseudomonadota</taxon>
        <taxon>Alphaproteobacteria</taxon>
        <taxon>Rhodobacterales</taxon>
        <taxon>Paracoccaceae</taxon>
        <taxon>Cereibacter</taxon>
    </lineage>
</organism>
<dbReference type="KEGG" id="rsq:Rsph17025_4365"/>
<evidence type="ECO:0000313" key="2">
    <source>
        <dbReference type="EMBL" id="ABP73210.1"/>
    </source>
</evidence>
<dbReference type="EMBL" id="CP000665">
    <property type="protein sequence ID" value="ABP73210.1"/>
    <property type="molecule type" value="Genomic_DNA"/>
</dbReference>
<feature type="domain" description="Thoeris protein ThsB TIR-like" evidence="1">
    <location>
        <begin position="6"/>
        <end position="99"/>
    </location>
</feature>
<dbReference type="BioCyc" id="RSPH349102:G1G8M-4505-MONOMER"/>
<reference evidence="2" key="1">
    <citation type="submission" date="2007-04" db="EMBL/GenBank/DDBJ databases">
        <title>Complete sequence of plasmid pRSPA04 of Rhodobacter sphaeroides ATCC 17025.</title>
        <authorList>
            <consortium name="US DOE Joint Genome Institute"/>
            <person name="Copeland A."/>
            <person name="Lucas S."/>
            <person name="Lapidus A."/>
            <person name="Barry K."/>
            <person name="Detter J.C."/>
            <person name="Glavina del Rio T."/>
            <person name="Hammon N."/>
            <person name="Israni S."/>
            <person name="Dalin E."/>
            <person name="Tice H."/>
            <person name="Pitluck S."/>
            <person name="Chertkov O."/>
            <person name="Brettin T."/>
            <person name="Bruce D."/>
            <person name="Han C."/>
            <person name="Schmutz J."/>
            <person name="Larimer F."/>
            <person name="Land M."/>
            <person name="Hauser L."/>
            <person name="Kyrpides N."/>
            <person name="Kim E."/>
            <person name="Richardson P."/>
            <person name="Mackenzie C."/>
            <person name="Choudhary M."/>
            <person name="Donohue T.J."/>
            <person name="Kaplan S."/>
        </authorList>
    </citation>
    <scope>NUCLEOTIDE SEQUENCE [LARGE SCALE GENOMIC DNA]</scope>
    <source>
        <strain evidence="2">ATCC 17025</strain>
        <plasmid evidence="2">pRSPA04</plasmid>
    </source>
</reference>
<accession>A4X0P6</accession>
<evidence type="ECO:0000259" key="1">
    <source>
        <dbReference type="Pfam" id="PF08937"/>
    </source>
</evidence>
<proteinExistence type="predicted"/>
<dbReference type="HOGENOM" id="CLU_098991_1_0_5"/>
<sequence length="165" mass="18208">MARRVFFSFHFDNDYWRTQQVRNMGALEGQPLCSPNAWEEVKRKGKASIEKWIADNMHGKSCVVVLVGSQTASRPWVIHEIIKAWNDKRGVLGVRVHGLLDSNGQTSVAGANPFDSITIGGTSRKLSSVVPLITPTGNDSKAVYASISNGIEKWIEDAISIRGRN</sequence>
<protein>
    <recommendedName>
        <fullName evidence="1">Thoeris protein ThsB TIR-like domain-containing protein</fullName>
    </recommendedName>
</protein>
<dbReference type="InterPro" id="IPR036490">
    <property type="entry name" value="ThsB_TIR-like_sf"/>
</dbReference>
<dbReference type="AlphaFoldDB" id="A4X0P6"/>
<keyword evidence="2" id="KW-0614">Plasmid</keyword>
<dbReference type="InterPro" id="IPR015032">
    <property type="entry name" value="ThsB__TIR-like_domain"/>
</dbReference>
<name>A4X0P6_CERS5</name>